<dbReference type="Pfam" id="PF03256">
    <property type="entry name" value="ANAPC10"/>
    <property type="match status" value="1"/>
</dbReference>
<keyword evidence="4" id="KW-0833">Ubl conjugation pathway</keyword>
<feature type="region of interest" description="Disordered" evidence="6">
    <location>
        <begin position="1"/>
        <end position="130"/>
    </location>
</feature>
<evidence type="ECO:0000313" key="9">
    <source>
        <dbReference type="Proteomes" id="UP000221165"/>
    </source>
</evidence>
<dbReference type="SMART" id="SM01337">
    <property type="entry name" value="APC10"/>
    <property type="match status" value="1"/>
</dbReference>
<gene>
    <name evidence="8" type="ORF">CSUI_004921</name>
</gene>
<reference evidence="8 9" key="1">
    <citation type="journal article" date="2017" name="Int. J. Parasitol.">
        <title>The genome of the protozoan parasite Cystoisospora suis and a reverse vaccinology approach to identify vaccine candidates.</title>
        <authorList>
            <person name="Palmieri N."/>
            <person name="Shrestha A."/>
            <person name="Ruttkowski B."/>
            <person name="Beck T."/>
            <person name="Vogl C."/>
            <person name="Tomley F."/>
            <person name="Blake D.P."/>
            <person name="Joachim A."/>
        </authorList>
    </citation>
    <scope>NUCLEOTIDE SEQUENCE [LARGE SCALE GENOMIC DNA]</scope>
    <source>
        <strain evidence="8 9">Wien I</strain>
    </source>
</reference>
<dbReference type="GO" id="GO:0031145">
    <property type="term" value="P:anaphase-promoting complex-dependent catabolic process"/>
    <property type="evidence" value="ECO:0007669"/>
    <property type="project" value="InterPro"/>
</dbReference>
<keyword evidence="2" id="KW-0132">Cell division</keyword>
<keyword evidence="3" id="KW-0498">Mitosis</keyword>
<dbReference type="RefSeq" id="XP_067922923.1">
    <property type="nucleotide sequence ID" value="XM_068065102.1"/>
</dbReference>
<dbReference type="PROSITE" id="PS51284">
    <property type="entry name" value="DOC"/>
    <property type="match status" value="1"/>
</dbReference>
<feature type="compositionally biased region" description="Low complexity" evidence="6">
    <location>
        <begin position="65"/>
        <end position="84"/>
    </location>
</feature>
<dbReference type="InterPro" id="IPR016901">
    <property type="entry name" value="APC10/Doc1"/>
</dbReference>
<dbReference type="GO" id="GO:0070979">
    <property type="term" value="P:protein K11-linked ubiquitination"/>
    <property type="evidence" value="ECO:0007669"/>
    <property type="project" value="TreeGrafter"/>
</dbReference>
<proteinExistence type="inferred from homology"/>
<feature type="compositionally biased region" description="Basic and acidic residues" evidence="6">
    <location>
        <begin position="1"/>
        <end position="16"/>
    </location>
</feature>
<evidence type="ECO:0000256" key="3">
    <source>
        <dbReference type="ARBA" id="ARBA00022776"/>
    </source>
</evidence>
<dbReference type="CDD" id="cd08366">
    <property type="entry name" value="APC10"/>
    <property type="match status" value="1"/>
</dbReference>
<feature type="compositionally biased region" description="Low complexity" evidence="6">
    <location>
        <begin position="44"/>
        <end position="57"/>
    </location>
</feature>
<dbReference type="VEuPathDB" id="ToxoDB:CSUI_004921"/>
<protein>
    <submittedName>
        <fullName evidence="8">Anaphase-promoting complex subunit variant 1</fullName>
    </submittedName>
</protein>
<dbReference type="PANTHER" id="PTHR12936:SF0">
    <property type="entry name" value="ANAPHASE-PROMOTING COMPLEX SUBUNIT 10"/>
    <property type="match status" value="1"/>
</dbReference>
<feature type="region of interest" description="Disordered" evidence="6">
    <location>
        <begin position="267"/>
        <end position="286"/>
    </location>
</feature>
<feature type="compositionally biased region" description="Basic and acidic residues" evidence="6">
    <location>
        <begin position="29"/>
        <end position="41"/>
    </location>
</feature>
<dbReference type="SUPFAM" id="SSF49785">
    <property type="entry name" value="Galactose-binding domain-like"/>
    <property type="match status" value="1"/>
</dbReference>
<feature type="compositionally biased region" description="Acidic residues" evidence="6">
    <location>
        <begin position="17"/>
        <end position="26"/>
    </location>
</feature>
<comment type="caution">
    <text evidence="8">The sequence shown here is derived from an EMBL/GenBank/DDBJ whole genome shotgun (WGS) entry which is preliminary data.</text>
</comment>
<evidence type="ECO:0000256" key="2">
    <source>
        <dbReference type="ARBA" id="ARBA00022618"/>
    </source>
</evidence>
<evidence type="ECO:0000313" key="8">
    <source>
        <dbReference type="EMBL" id="PHJ21239.1"/>
    </source>
</evidence>
<feature type="compositionally biased region" description="Low complexity" evidence="6">
    <location>
        <begin position="119"/>
        <end position="130"/>
    </location>
</feature>
<feature type="compositionally biased region" description="Pro residues" evidence="6">
    <location>
        <begin position="270"/>
        <end position="279"/>
    </location>
</feature>
<dbReference type="GO" id="GO:0051301">
    <property type="term" value="P:cell division"/>
    <property type="evidence" value="ECO:0007669"/>
    <property type="project" value="UniProtKB-KW"/>
</dbReference>
<comment type="similarity">
    <text evidence="1">Belongs to the APC10 family.</text>
</comment>
<organism evidence="8 9">
    <name type="scientific">Cystoisospora suis</name>
    <dbReference type="NCBI Taxonomy" id="483139"/>
    <lineage>
        <taxon>Eukaryota</taxon>
        <taxon>Sar</taxon>
        <taxon>Alveolata</taxon>
        <taxon>Apicomplexa</taxon>
        <taxon>Conoidasida</taxon>
        <taxon>Coccidia</taxon>
        <taxon>Eucoccidiorida</taxon>
        <taxon>Eimeriorina</taxon>
        <taxon>Sarcocystidae</taxon>
        <taxon>Cystoisospora</taxon>
    </lineage>
</organism>
<evidence type="ECO:0000256" key="6">
    <source>
        <dbReference type="SAM" id="MobiDB-lite"/>
    </source>
</evidence>
<evidence type="ECO:0000256" key="1">
    <source>
        <dbReference type="ARBA" id="ARBA00006762"/>
    </source>
</evidence>
<evidence type="ECO:0000256" key="5">
    <source>
        <dbReference type="ARBA" id="ARBA00023306"/>
    </source>
</evidence>
<feature type="compositionally biased region" description="Basic residues" evidence="6">
    <location>
        <begin position="106"/>
        <end position="118"/>
    </location>
</feature>
<dbReference type="GO" id="GO:0005680">
    <property type="term" value="C:anaphase-promoting complex"/>
    <property type="evidence" value="ECO:0007669"/>
    <property type="project" value="InterPro"/>
</dbReference>
<evidence type="ECO:0000259" key="7">
    <source>
        <dbReference type="PROSITE" id="PS51284"/>
    </source>
</evidence>
<evidence type="ECO:0000256" key="4">
    <source>
        <dbReference type="ARBA" id="ARBA00022786"/>
    </source>
</evidence>
<accession>A0A2C6KX06</accession>
<dbReference type="EMBL" id="MIGC01002358">
    <property type="protein sequence ID" value="PHJ21239.1"/>
    <property type="molecule type" value="Genomic_DNA"/>
</dbReference>
<keyword evidence="5" id="KW-0131">Cell cycle</keyword>
<feature type="domain" description="DOC" evidence="7">
    <location>
        <begin position="157"/>
        <end position="365"/>
    </location>
</feature>
<dbReference type="GeneID" id="94428313"/>
<dbReference type="PANTHER" id="PTHR12936">
    <property type="entry name" value="ANAPHASE-PROMOTING COMPLEX 10"/>
    <property type="match status" value="1"/>
</dbReference>
<dbReference type="InterPro" id="IPR004939">
    <property type="entry name" value="APC_su10/DOC_dom"/>
</dbReference>
<keyword evidence="9" id="KW-1185">Reference proteome</keyword>
<dbReference type="Gene3D" id="2.60.120.260">
    <property type="entry name" value="Galactose-binding domain-like"/>
    <property type="match status" value="1"/>
</dbReference>
<name>A0A2C6KX06_9APIC</name>
<dbReference type="OrthoDB" id="24948at2759"/>
<dbReference type="AlphaFoldDB" id="A0A2C6KX06"/>
<sequence length="365" mass="41076">MAGRRVDREVKERGEESSEEEEEEGDTSNGERSDSLGKLDEESFSSLSSDSSSSCSSGEEDIVDHFFPSSSSSHPSQTTYSKSSPPLSSGVHTPHKTPARTPTRATRSRPNLRNRRRISSSSPSPSSCSSFYDREWIEKRWWGGGLCRGVPVPEVLSNYPARLCGVELSPFEELKSHWYEIGSLAFWRLSSAKDGSGVCELRDNCSQTFWQSDGSAPHTITLTFNRLMKISRVDLLLNLQIDESYTPRIVQIKVGDALTSLHLAREAEYHPPPTPPPPSGGAAEDEEEEGHAWWSILLTPPDALRARHGGYLPFEEETGNEEELLMIKKRYYDYMESLEYIRGFCLQISVLRTFHEGRDTHIRQV</sequence>
<dbReference type="Proteomes" id="UP000221165">
    <property type="component" value="Unassembled WGS sequence"/>
</dbReference>
<dbReference type="InterPro" id="IPR008979">
    <property type="entry name" value="Galactose-bd-like_sf"/>
</dbReference>